<reference evidence="1 2" key="1">
    <citation type="journal article" date="2020" name="Front. Microbiol.">
        <title>Single-cell genomics of novel Actinobacteria with the Wood-Ljungdahl pathway discovered in a serpentinizing system.</title>
        <authorList>
            <person name="Merino N."/>
            <person name="Kawai M."/>
            <person name="Boyd E.S."/>
            <person name="Colman D.R."/>
            <person name="McGlynn S.E."/>
            <person name="Nealson K.H."/>
            <person name="Kurokawa K."/>
            <person name="Hongoh Y."/>
        </authorList>
    </citation>
    <scope>NUCLEOTIDE SEQUENCE [LARGE SCALE GENOMIC DNA]</scope>
    <source>
        <strain evidence="1 2">S06</strain>
    </source>
</reference>
<evidence type="ECO:0000313" key="1">
    <source>
        <dbReference type="EMBL" id="GFP22213.1"/>
    </source>
</evidence>
<organism evidence="1 2">
    <name type="scientific">Candidatus Hakubella thermalkaliphila</name>
    <dbReference type="NCBI Taxonomy" id="2754717"/>
    <lineage>
        <taxon>Bacteria</taxon>
        <taxon>Bacillati</taxon>
        <taxon>Actinomycetota</taxon>
        <taxon>Actinomycetota incertae sedis</taxon>
        <taxon>Candidatus Hakubellales</taxon>
        <taxon>Candidatus Hakubellaceae</taxon>
        <taxon>Candidatus Hakubella</taxon>
    </lineage>
</organism>
<gene>
    <name evidence="1" type="ORF">HKBW3S06_01440</name>
</gene>
<protein>
    <submittedName>
        <fullName evidence="1">Uncharacterized protein</fullName>
    </submittedName>
</protein>
<comment type="caution">
    <text evidence="1">The sequence shown here is derived from an EMBL/GenBank/DDBJ whole genome shotgun (WGS) entry which is preliminary data.</text>
</comment>
<dbReference type="Proteomes" id="UP000580051">
    <property type="component" value="Unassembled WGS sequence"/>
</dbReference>
<name>A0A6V8NQ67_9ACTN</name>
<evidence type="ECO:0000313" key="2">
    <source>
        <dbReference type="Proteomes" id="UP000580051"/>
    </source>
</evidence>
<dbReference type="EMBL" id="BLRV01000267">
    <property type="protein sequence ID" value="GFP22213.1"/>
    <property type="molecule type" value="Genomic_DNA"/>
</dbReference>
<feature type="non-terminal residue" evidence="1">
    <location>
        <position position="1"/>
    </location>
</feature>
<sequence length="25" mass="2940">ISAVVELYEKLLRLQRQGKGLHIEF</sequence>
<dbReference type="AlphaFoldDB" id="A0A6V8NQ67"/>
<proteinExistence type="predicted"/>
<accession>A0A6V8NQ67</accession>